<feature type="domain" description="Nephrocystin 3-like N-terminal" evidence="2">
    <location>
        <begin position="241"/>
        <end position="406"/>
    </location>
</feature>
<reference evidence="4 5" key="1">
    <citation type="journal article" date="2021" name="Nat. Commun.">
        <title>Genetic determinants of endophytism in the Arabidopsis root mycobiome.</title>
        <authorList>
            <person name="Mesny F."/>
            <person name="Miyauchi S."/>
            <person name="Thiergart T."/>
            <person name="Pickel B."/>
            <person name="Atanasova L."/>
            <person name="Karlsson M."/>
            <person name="Huettel B."/>
            <person name="Barry K.W."/>
            <person name="Haridas S."/>
            <person name="Chen C."/>
            <person name="Bauer D."/>
            <person name="Andreopoulos W."/>
            <person name="Pangilinan J."/>
            <person name="LaButti K."/>
            <person name="Riley R."/>
            <person name="Lipzen A."/>
            <person name="Clum A."/>
            <person name="Drula E."/>
            <person name="Henrissat B."/>
            <person name="Kohler A."/>
            <person name="Grigoriev I.V."/>
            <person name="Martin F.M."/>
            <person name="Hacquard S."/>
        </authorList>
    </citation>
    <scope>NUCLEOTIDE SEQUENCE [LARGE SCALE GENOMIC DNA]</scope>
    <source>
        <strain evidence="4 5">MPI-SDFR-AT-0080</strain>
    </source>
</reference>
<dbReference type="Gene3D" id="3.40.50.300">
    <property type="entry name" value="P-loop containing nucleotide triphosphate hydrolases"/>
    <property type="match status" value="1"/>
</dbReference>
<dbReference type="InterPro" id="IPR056884">
    <property type="entry name" value="NPHP3-like_N"/>
</dbReference>
<dbReference type="InterPro" id="IPR056693">
    <property type="entry name" value="DUF7791"/>
</dbReference>
<evidence type="ECO:0000256" key="1">
    <source>
        <dbReference type="ARBA" id="ARBA00022737"/>
    </source>
</evidence>
<evidence type="ECO:0008006" key="6">
    <source>
        <dbReference type="Google" id="ProtNLM"/>
    </source>
</evidence>
<evidence type="ECO:0000313" key="5">
    <source>
        <dbReference type="Proteomes" id="UP000774617"/>
    </source>
</evidence>
<evidence type="ECO:0000259" key="2">
    <source>
        <dbReference type="Pfam" id="PF24883"/>
    </source>
</evidence>
<comment type="caution">
    <text evidence="4">The sequence shown here is derived from an EMBL/GenBank/DDBJ whole genome shotgun (WGS) entry which is preliminary data.</text>
</comment>
<protein>
    <recommendedName>
        <fullName evidence="6">NACHT domain-containing protein</fullName>
    </recommendedName>
</protein>
<feature type="domain" description="DUF7791" evidence="3">
    <location>
        <begin position="522"/>
        <end position="648"/>
    </location>
</feature>
<keyword evidence="1" id="KW-0677">Repeat</keyword>
<dbReference type="Proteomes" id="UP000774617">
    <property type="component" value="Unassembled WGS sequence"/>
</dbReference>
<dbReference type="PANTHER" id="PTHR10039">
    <property type="entry name" value="AMELOGENIN"/>
    <property type="match status" value="1"/>
</dbReference>
<sequence length="663" mass="76861">MADPLIALCLASNVVHFINFTTRLIDKENEPHGFDATSLIKLSELETVTRSLVELNDGMKFTHDDTLTEVEEQLSNWCNDCNEVAQALLGALSDLKSKAKDSAQTWSTFREALLSVWKEEHVDTHLAHLKTLRDQMGESVLNAVQEHVRFLEITYQKLLDDSLKHRYQRVILENLVQLGGKHDPKSFSLLLSETAIQQRGETLERQILQHLKFHDMRSRYRDISKAHKETFEWSERSPDWDSYRHWLQGYEPLYWIKGKPGSGKSTLMKLLHDHERLRQELRSWCKGTHLVIAGFFFWNSGEVMQMSKEGLLRALLYQGIEDNLSLVPKLFPDRWQYNALFGLDTRPWTLPELEDAFRTLVSDDSRSYLIMIDGLDEYEGDPKALAEFILECCVNRRHVKVCVSSRPWLEFETAFDGRPSLSLEQLTESDIELYVKDRFLQSEMFLKLQEREPERCEDLIHEIARSSDGVFLWVQLVMAALLEGIQDNDTTKDLRNRLREYPSELKELFEKTWARIKEDDFQQSSRLFRLIETADAPLSLLSLQYADDGPYQALEDDFQPLTSSELGLLADTTRRRLGHLCANLFEVPSYKENGAWANVQYIHRTAKDFVNKKEIQESIQNGSPESDYDIKLALCTGYLRCLKRSDPANSSFDCFQYLATSCL</sequence>
<accession>A0ABQ8FXI1</accession>
<proteinExistence type="predicted"/>
<gene>
    <name evidence="4" type="ORF">B0J12DRAFT_553867</name>
</gene>
<name>A0ABQ8FXI1_9PEZI</name>
<feature type="non-terminal residue" evidence="4">
    <location>
        <position position="663"/>
    </location>
</feature>
<dbReference type="Pfam" id="PF24883">
    <property type="entry name" value="NPHP3_N"/>
    <property type="match status" value="1"/>
</dbReference>
<dbReference type="Pfam" id="PF25053">
    <property type="entry name" value="DUF7791"/>
    <property type="match status" value="1"/>
</dbReference>
<dbReference type="PANTHER" id="PTHR10039:SF5">
    <property type="entry name" value="NACHT DOMAIN-CONTAINING PROTEIN"/>
    <property type="match status" value="1"/>
</dbReference>
<dbReference type="EMBL" id="JAGTJR010000050">
    <property type="protein sequence ID" value="KAH7028380.1"/>
    <property type="molecule type" value="Genomic_DNA"/>
</dbReference>
<organism evidence="4 5">
    <name type="scientific">Macrophomina phaseolina</name>
    <dbReference type="NCBI Taxonomy" id="35725"/>
    <lineage>
        <taxon>Eukaryota</taxon>
        <taxon>Fungi</taxon>
        <taxon>Dikarya</taxon>
        <taxon>Ascomycota</taxon>
        <taxon>Pezizomycotina</taxon>
        <taxon>Dothideomycetes</taxon>
        <taxon>Dothideomycetes incertae sedis</taxon>
        <taxon>Botryosphaeriales</taxon>
        <taxon>Botryosphaeriaceae</taxon>
        <taxon>Macrophomina</taxon>
    </lineage>
</organism>
<evidence type="ECO:0000259" key="3">
    <source>
        <dbReference type="Pfam" id="PF25053"/>
    </source>
</evidence>
<keyword evidence="5" id="KW-1185">Reference proteome</keyword>
<evidence type="ECO:0000313" key="4">
    <source>
        <dbReference type="EMBL" id="KAH7028380.1"/>
    </source>
</evidence>
<dbReference type="InterPro" id="IPR027417">
    <property type="entry name" value="P-loop_NTPase"/>
</dbReference>
<dbReference type="SUPFAM" id="SSF52540">
    <property type="entry name" value="P-loop containing nucleoside triphosphate hydrolases"/>
    <property type="match status" value="1"/>
</dbReference>